<dbReference type="InterPro" id="IPR045829">
    <property type="entry name" value="PKD_6"/>
</dbReference>
<dbReference type="Pfam" id="PF19408">
    <property type="entry name" value="PKD_6"/>
    <property type="match status" value="1"/>
</dbReference>
<name>A0A1M5CEY0_9BACT</name>
<dbReference type="STRING" id="1346286.SAMN05444362_107147"/>
<evidence type="ECO:0000259" key="2">
    <source>
        <dbReference type="Pfam" id="PF19408"/>
    </source>
</evidence>
<dbReference type="AlphaFoldDB" id="A0A1M5CEY0"/>
<dbReference type="OrthoDB" id="997396at2"/>
<sequence>MKKLLFLFLTLFIFSGIYGQTSTITGEQQVCPNTAYTYTFKLAKPVVSNNLTVSVTAIGGKVTSNNQETANFNMTNGVQTVSFSVKWDDKGFKTGQKLMVSTSEGLADQDIYVASFVGTQASDYGYYGFRCAGLDATNKVIKIPYGSSGTLDLNVNTTETFYYKMTKAEFKTSTYVWKIGSAESEGVSWKTLQYGASDLDGTTISVYPVIKACNRTSNGSAATFKIERYVDAQLKLTSNKIACKNENITYALVGVPAGASIQWIGGTGMTISSGQGTTTAVFKSQGSGYANVTANVSYAGKSYTFKNSEVWVGLPVEQNIPILNLKTGQATELTVNFEGLDATTTYKWTRVSGDVYLSSNIGRSIWITPWDNNYIVLRVDVTNKCGTGSGLYQFKAGSGGLGGGGLSSLSLKSLEVDAGFTPQSVKVYNLSGVLVYSTSNADGFDLSTTTLSEGIYILEKSDGKTKVSEKVILKR</sequence>
<evidence type="ECO:0000313" key="3">
    <source>
        <dbReference type="EMBL" id="SHF53298.1"/>
    </source>
</evidence>
<feature type="signal peptide" evidence="1">
    <location>
        <begin position="1"/>
        <end position="19"/>
    </location>
</feature>
<evidence type="ECO:0000313" key="4">
    <source>
        <dbReference type="Proteomes" id="UP000184480"/>
    </source>
</evidence>
<keyword evidence="4" id="KW-1185">Reference proteome</keyword>
<feature type="domain" description="PKD-like" evidence="2">
    <location>
        <begin position="235"/>
        <end position="295"/>
    </location>
</feature>
<dbReference type="EMBL" id="FQUC01000007">
    <property type="protein sequence ID" value="SHF53298.1"/>
    <property type="molecule type" value="Genomic_DNA"/>
</dbReference>
<keyword evidence="1" id="KW-0732">Signal</keyword>
<dbReference type="NCBIfam" id="TIGR04183">
    <property type="entry name" value="Por_Secre_tail"/>
    <property type="match status" value="1"/>
</dbReference>
<reference evidence="4" key="1">
    <citation type="submission" date="2016-11" db="EMBL/GenBank/DDBJ databases">
        <authorList>
            <person name="Varghese N."/>
            <person name="Submissions S."/>
        </authorList>
    </citation>
    <scope>NUCLEOTIDE SEQUENCE [LARGE SCALE GENOMIC DNA]</scope>
    <source>
        <strain evidence="4">DSM 27370</strain>
    </source>
</reference>
<gene>
    <name evidence="3" type="ORF">SAMN05444362_107147</name>
</gene>
<dbReference type="RefSeq" id="WP_062179603.1">
    <property type="nucleotide sequence ID" value="NZ_BBXL01000007.1"/>
</dbReference>
<dbReference type="Proteomes" id="UP000184480">
    <property type="component" value="Unassembled WGS sequence"/>
</dbReference>
<protein>
    <submittedName>
        <fullName evidence="3">Por secretion system C-terminal sorting domain-containing protein</fullName>
    </submittedName>
</protein>
<evidence type="ECO:0000256" key="1">
    <source>
        <dbReference type="SAM" id="SignalP"/>
    </source>
</evidence>
<proteinExistence type="predicted"/>
<organism evidence="3 4">
    <name type="scientific">Dysgonomonas macrotermitis</name>
    <dbReference type="NCBI Taxonomy" id="1346286"/>
    <lineage>
        <taxon>Bacteria</taxon>
        <taxon>Pseudomonadati</taxon>
        <taxon>Bacteroidota</taxon>
        <taxon>Bacteroidia</taxon>
        <taxon>Bacteroidales</taxon>
        <taxon>Dysgonomonadaceae</taxon>
        <taxon>Dysgonomonas</taxon>
    </lineage>
</organism>
<dbReference type="InterPro" id="IPR026444">
    <property type="entry name" value="Secre_tail"/>
</dbReference>
<accession>A0A1M5CEY0</accession>
<feature type="chain" id="PRO_5009909292" evidence="1">
    <location>
        <begin position="20"/>
        <end position="475"/>
    </location>
</feature>